<evidence type="ECO:0000256" key="16">
    <source>
        <dbReference type="ARBA" id="ARBA00023098"/>
    </source>
</evidence>
<keyword evidence="8 27" id="KW-0479">Metal-binding</keyword>
<evidence type="ECO:0000256" key="28">
    <source>
        <dbReference type="RuleBase" id="RU000461"/>
    </source>
</evidence>
<dbReference type="PRINTS" id="PR00385">
    <property type="entry name" value="P450"/>
</dbReference>
<evidence type="ECO:0000256" key="8">
    <source>
        <dbReference type="ARBA" id="ARBA00022723"/>
    </source>
</evidence>
<keyword evidence="11" id="KW-0492">Microsome</keyword>
<evidence type="ECO:0000256" key="7">
    <source>
        <dbReference type="ARBA" id="ARBA00022692"/>
    </source>
</evidence>
<dbReference type="InterPro" id="IPR001128">
    <property type="entry name" value="Cyt_P450"/>
</dbReference>
<dbReference type="InterPro" id="IPR017972">
    <property type="entry name" value="Cyt_P450_CS"/>
</dbReference>
<keyword evidence="10" id="KW-0256">Endoplasmic reticulum</keyword>
<dbReference type="InterPro" id="IPR002401">
    <property type="entry name" value="Cyt_P450_E_grp-I"/>
</dbReference>
<evidence type="ECO:0000256" key="24">
    <source>
        <dbReference type="ARBA" id="ARBA00066560"/>
    </source>
</evidence>
<evidence type="ECO:0000256" key="1">
    <source>
        <dbReference type="ARBA" id="ARBA00001971"/>
    </source>
</evidence>
<dbReference type="PROSITE" id="PS00086">
    <property type="entry name" value="CYTOCHROME_P450"/>
    <property type="match status" value="1"/>
</dbReference>
<evidence type="ECO:0000256" key="3">
    <source>
        <dbReference type="ARBA" id="ARBA00004448"/>
    </source>
</evidence>
<dbReference type="GO" id="GO:0006082">
    <property type="term" value="P:organic acid metabolic process"/>
    <property type="evidence" value="ECO:0007669"/>
    <property type="project" value="TreeGrafter"/>
</dbReference>
<dbReference type="Pfam" id="PF00067">
    <property type="entry name" value="p450"/>
    <property type="match status" value="1"/>
</dbReference>
<comment type="similarity">
    <text evidence="5 28">Belongs to the cytochrome P450 family.</text>
</comment>
<dbReference type="EMBL" id="OV696689">
    <property type="protein sequence ID" value="CAH1264369.1"/>
    <property type="molecule type" value="Genomic_DNA"/>
</dbReference>
<accession>A0A8J9ZY49</accession>
<dbReference type="OrthoDB" id="1055148at2759"/>
<evidence type="ECO:0000256" key="19">
    <source>
        <dbReference type="ARBA" id="ARBA00049206"/>
    </source>
</evidence>
<keyword evidence="13 28" id="KW-0560">Oxidoreductase</keyword>
<name>A0A8J9ZY49_BRALA</name>
<dbReference type="PANTHER" id="PTHR24300">
    <property type="entry name" value="CYTOCHROME P450 508A4-RELATED"/>
    <property type="match status" value="1"/>
</dbReference>
<keyword evidence="9" id="KW-0999">Mitochondrion inner membrane</keyword>
<evidence type="ECO:0000256" key="9">
    <source>
        <dbReference type="ARBA" id="ARBA00022792"/>
    </source>
</evidence>
<evidence type="ECO:0000256" key="12">
    <source>
        <dbReference type="ARBA" id="ARBA00022989"/>
    </source>
</evidence>
<evidence type="ECO:0000256" key="21">
    <source>
        <dbReference type="ARBA" id="ARBA00052159"/>
    </source>
</evidence>
<evidence type="ECO:0000256" key="23">
    <source>
        <dbReference type="ARBA" id="ARBA00058812"/>
    </source>
</evidence>
<evidence type="ECO:0000256" key="26">
    <source>
        <dbReference type="ARBA" id="ARBA00079181"/>
    </source>
</evidence>
<comment type="function">
    <text evidence="23">A cytochrome P450 monooxygenase involved in the metabolism of arachidonic acid and its conjugates. Mechanistically, uses molecular oxygen inserting one oxygen atom into a substrate, and reducing the second into a water molecule, with two electrons provided by NADPH via cytochrome P450 reductase (CPR; NADPH-ferrihemoprotein reductase). Acts as an omega and omega-1 hydroxylase for arachidonic acid and possibly for other long chain fatty acids. May modulate the arachidonic acid signaling pathway and play a role in other fatty acid signaling processes. May down-regulate the biological activities of N-arachidonoyl-serotonin, an endocannabinoid that has anti-nociceptive effects through inhibition of fatty acid amide hydrolase FAAH, TRPV1 receptor and T-type calcium channels. Catalyzes C-2 oxidation of the indole ring of N-arachidonoyl-serotonin forming a less active product 2-oxo-N-arachidonoyl-serotonin.</text>
</comment>
<evidence type="ECO:0000256" key="29">
    <source>
        <dbReference type="SAM" id="Phobius"/>
    </source>
</evidence>
<dbReference type="GO" id="GO:0006805">
    <property type="term" value="P:xenobiotic metabolic process"/>
    <property type="evidence" value="ECO:0007669"/>
    <property type="project" value="TreeGrafter"/>
</dbReference>
<keyword evidence="17" id="KW-0496">Mitochondrion</keyword>
<keyword evidence="6 27" id="KW-0349">Heme</keyword>
<evidence type="ECO:0000256" key="14">
    <source>
        <dbReference type="ARBA" id="ARBA00023004"/>
    </source>
</evidence>
<dbReference type="Proteomes" id="UP000838412">
    <property type="component" value="Chromosome 4"/>
</dbReference>
<dbReference type="EC" id="1.14.14.80" evidence="24"/>
<evidence type="ECO:0000256" key="25">
    <source>
        <dbReference type="ARBA" id="ARBA00067282"/>
    </source>
</evidence>
<feature type="transmembrane region" description="Helical" evidence="29">
    <location>
        <begin position="34"/>
        <end position="52"/>
    </location>
</feature>
<dbReference type="GO" id="GO:0006629">
    <property type="term" value="P:lipid metabolic process"/>
    <property type="evidence" value="ECO:0007669"/>
    <property type="project" value="UniProtKB-KW"/>
</dbReference>
<feature type="binding site" description="axial binding residue" evidence="27">
    <location>
        <position position="465"/>
    </location>
    <ligand>
        <name>heme</name>
        <dbReference type="ChEBI" id="CHEBI:30413"/>
    </ligand>
    <ligandPart>
        <name>Fe</name>
        <dbReference type="ChEBI" id="CHEBI:18248"/>
    </ligandPart>
</feature>
<keyword evidence="14 27" id="KW-0408">Iron</keyword>
<comment type="catalytic activity">
    <reaction evidence="21">
        <text>N-[(5Z,8Z,11Z,14Z)-eicosatetraenoyl]-serotonin + reduced [NADPH--hemoprotein reductase] + O2 = 2-oxo-N-[(5Z,8Z,11Z,14Z)-eicosatetraenoyl]-serotonin + oxidized [NADPH--hemoprotein reductase] + H2O + H(+)</text>
        <dbReference type="Rhea" id="RHEA:50296"/>
        <dbReference type="Rhea" id="RHEA-COMP:11964"/>
        <dbReference type="Rhea" id="RHEA-COMP:11965"/>
        <dbReference type="ChEBI" id="CHEBI:15377"/>
        <dbReference type="ChEBI" id="CHEBI:15378"/>
        <dbReference type="ChEBI" id="CHEBI:15379"/>
        <dbReference type="ChEBI" id="CHEBI:57618"/>
        <dbReference type="ChEBI" id="CHEBI:58210"/>
        <dbReference type="ChEBI" id="CHEBI:132255"/>
        <dbReference type="ChEBI" id="CHEBI:132256"/>
    </reaction>
    <physiologicalReaction direction="left-to-right" evidence="21">
        <dbReference type="Rhea" id="RHEA:50297"/>
    </physiologicalReaction>
</comment>
<evidence type="ECO:0000256" key="10">
    <source>
        <dbReference type="ARBA" id="ARBA00022824"/>
    </source>
</evidence>
<evidence type="ECO:0000256" key="17">
    <source>
        <dbReference type="ARBA" id="ARBA00023128"/>
    </source>
</evidence>
<evidence type="ECO:0000256" key="11">
    <source>
        <dbReference type="ARBA" id="ARBA00022848"/>
    </source>
</evidence>
<keyword evidence="15 28" id="KW-0503">Monooxygenase</keyword>
<dbReference type="GO" id="GO:0008395">
    <property type="term" value="F:steroid hydroxylase activity"/>
    <property type="evidence" value="ECO:0007669"/>
    <property type="project" value="TreeGrafter"/>
</dbReference>
<comment type="cofactor">
    <cofactor evidence="1 27">
        <name>heme</name>
        <dbReference type="ChEBI" id="CHEBI:30413"/>
    </cofactor>
</comment>
<dbReference type="SUPFAM" id="SSF48264">
    <property type="entry name" value="Cytochrome P450"/>
    <property type="match status" value="1"/>
</dbReference>
<comment type="catalytic activity">
    <reaction evidence="20">
        <text>(5Z,8Z,11Z,14Z)-eicosatetraenoate + reduced [NADPH--hemoprotein reductase] + O2 = 20-hydroxy-(5Z,8Z,11Z,14Z)-eicosatetraenoate + oxidized [NADPH--hemoprotein reductase] + H2O + H(+)</text>
        <dbReference type="Rhea" id="RHEA:39755"/>
        <dbReference type="Rhea" id="RHEA-COMP:11964"/>
        <dbReference type="Rhea" id="RHEA-COMP:11965"/>
        <dbReference type="ChEBI" id="CHEBI:15377"/>
        <dbReference type="ChEBI" id="CHEBI:15378"/>
        <dbReference type="ChEBI" id="CHEBI:15379"/>
        <dbReference type="ChEBI" id="CHEBI:32395"/>
        <dbReference type="ChEBI" id="CHEBI:57618"/>
        <dbReference type="ChEBI" id="CHEBI:58210"/>
        <dbReference type="ChEBI" id="CHEBI:76624"/>
    </reaction>
    <physiologicalReaction direction="left-to-right" evidence="20">
        <dbReference type="Rhea" id="RHEA:39756"/>
    </physiologicalReaction>
</comment>
<evidence type="ECO:0000256" key="13">
    <source>
        <dbReference type="ARBA" id="ARBA00023002"/>
    </source>
</evidence>
<dbReference type="PANTHER" id="PTHR24300:SF397">
    <property type="entry name" value="CYTOCHROME P450 2U1"/>
    <property type="match status" value="1"/>
</dbReference>
<dbReference type="InterPro" id="IPR036396">
    <property type="entry name" value="Cyt_P450_sf"/>
</dbReference>
<dbReference type="Gene3D" id="1.10.630.10">
    <property type="entry name" value="Cytochrome P450"/>
    <property type="match status" value="1"/>
</dbReference>
<proteinExistence type="inferred from homology"/>
<keyword evidence="12 29" id="KW-1133">Transmembrane helix</keyword>
<keyword evidence="7 29" id="KW-0812">Transmembrane</keyword>
<dbReference type="GO" id="GO:0020037">
    <property type="term" value="F:heme binding"/>
    <property type="evidence" value="ECO:0007669"/>
    <property type="project" value="InterPro"/>
</dbReference>
<gene>
    <name evidence="30" type="primary">CYP2U1</name>
    <name evidence="30" type="ORF">BLAG_LOCUS18761</name>
</gene>
<dbReference type="GO" id="GO:0005789">
    <property type="term" value="C:endoplasmic reticulum membrane"/>
    <property type="evidence" value="ECO:0007669"/>
    <property type="project" value="UniProtKB-SubCell"/>
</dbReference>
<organism evidence="30 31">
    <name type="scientific">Branchiostoma lanceolatum</name>
    <name type="common">Common lancelet</name>
    <name type="synonym">Amphioxus lanceolatum</name>
    <dbReference type="NCBI Taxonomy" id="7740"/>
    <lineage>
        <taxon>Eukaryota</taxon>
        <taxon>Metazoa</taxon>
        <taxon>Chordata</taxon>
        <taxon>Cephalochordata</taxon>
        <taxon>Leptocardii</taxon>
        <taxon>Amphioxiformes</taxon>
        <taxon>Branchiostomatidae</taxon>
        <taxon>Branchiostoma</taxon>
    </lineage>
</organism>
<keyword evidence="18 29" id="KW-0472">Membrane</keyword>
<evidence type="ECO:0000313" key="30">
    <source>
        <dbReference type="EMBL" id="CAH1264369.1"/>
    </source>
</evidence>
<evidence type="ECO:0000256" key="6">
    <source>
        <dbReference type="ARBA" id="ARBA00022617"/>
    </source>
</evidence>
<keyword evidence="16" id="KW-0443">Lipid metabolism</keyword>
<dbReference type="GO" id="GO:0102033">
    <property type="term" value="F:long-chain fatty acid omega-hydroxylase activity"/>
    <property type="evidence" value="ECO:0007669"/>
    <property type="project" value="UniProtKB-EC"/>
</dbReference>
<dbReference type="GO" id="GO:0005506">
    <property type="term" value="F:iron ion binding"/>
    <property type="evidence" value="ECO:0007669"/>
    <property type="project" value="InterPro"/>
</dbReference>
<evidence type="ECO:0000256" key="4">
    <source>
        <dbReference type="ARBA" id="ARBA00004477"/>
    </source>
</evidence>
<reference evidence="30" key="1">
    <citation type="submission" date="2022-01" db="EMBL/GenBank/DDBJ databases">
        <authorList>
            <person name="Braso-Vives M."/>
        </authorList>
    </citation>
    <scope>NUCLEOTIDE SEQUENCE</scope>
</reference>
<evidence type="ECO:0000256" key="15">
    <source>
        <dbReference type="ARBA" id="ARBA00023033"/>
    </source>
</evidence>
<comment type="catalytic activity">
    <reaction evidence="19">
        <text>(5Z,8Z,11Z,14Z)-eicosatetraenoate + reduced [NADPH--hemoprotein reductase] + O2 = 19-hydroxy-(5Z,8Z,11Z,14Z)-eicosatetraenoate + oxidized [NADPH--hemoprotein reductase] + H2O + H(+)</text>
        <dbReference type="Rhea" id="RHEA:39759"/>
        <dbReference type="Rhea" id="RHEA-COMP:11964"/>
        <dbReference type="Rhea" id="RHEA-COMP:11965"/>
        <dbReference type="ChEBI" id="CHEBI:15377"/>
        <dbReference type="ChEBI" id="CHEBI:15378"/>
        <dbReference type="ChEBI" id="CHEBI:15379"/>
        <dbReference type="ChEBI" id="CHEBI:32395"/>
        <dbReference type="ChEBI" id="CHEBI:57618"/>
        <dbReference type="ChEBI" id="CHEBI:58210"/>
        <dbReference type="ChEBI" id="CHEBI:76627"/>
    </reaction>
    <physiologicalReaction direction="left-to-right" evidence="19">
        <dbReference type="Rhea" id="RHEA:39760"/>
    </physiologicalReaction>
</comment>
<comment type="subcellular location">
    <subcellularLocation>
        <location evidence="4">Endoplasmic reticulum membrane</location>
        <topology evidence="4">Multi-pass membrane protein</topology>
    </subcellularLocation>
    <subcellularLocation>
        <location evidence="2">Microsome membrane</location>
        <topology evidence="2">Multi-pass membrane protein</topology>
    </subcellularLocation>
    <subcellularLocation>
        <location evidence="3">Mitochondrion inner membrane</location>
        <topology evidence="3">Multi-pass membrane protein</topology>
    </subcellularLocation>
</comment>
<evidence type="ECO:0000256" key="22">
    <source>
        <dbReference type="ARBA" id="ARBA00052378"/>
    </source>
</evidence>
<dbReference type="GO" id="GO:0005743">
    <property type="term" value="C:mitochondrial inner membrane"/>
    <property type="evidence" value="ECO:0007669"/>
    <property type="project" value="UniProtKB-SubCell"/>
</dbReference>
<evidence type="ECO:0000256" key="5">
    <source>
        <dbReference type="ARBA" id="ARBA00010617"/>
    </source>
</evidence>
<comment type="catalytic activity">
    <reaction evidence="22">
        <text>an omega-methyl-long-chain fatty acid + reduced [NADPH--hemoprotein reductase] + O2 = an omega-hydroxy-long-chain fatty acid + oxidized [NADPH--hemoprotein reductase] + H2O + H(+)</text>
        <dbReference type="Rhea" id="RHEA:56748"/>
        <dbReference type="Rhea" id="RHEA-COMP:11964"/>
        <dbReference type="Rhea" id="RHEA-COMP:11965"/>
        <dbReference type="ChEBI" id="CHEBI:15377"/>
        <dbReference type="ChEBI" id="CHEBI:15378"/>
        <dbReference type="ChEBI" id="CHEBI:15379"/>
        <dbReference type="ChEBI" id="CHEBI:57618"/>
        <dbReference type="ChEBI" id="CHEBI:58210"/>
        <dbReference type="ChEBI" id="CHEBI:140991"/>
        <dbReference type="ChEBI" id="CHEBI:140992"/>
        <dbReference type="EC" id="1.14.14.80"/>
    </reaction>
    <physiologicalReaction direction="left-to-right" evidence="22">
        <dbReference type="Rhea" id="RHEA:56749"/>
    </physiologicalReaction>
</comment>
<dbReference type="FunFam" id="1.10.630.10:FF:000017">
    <property type="entry name" value="cytochrome P450 2U1 isoform X1"/>
    <property type="match status" value="1"/>
</dbReference>
<sequence>MVEPRLFTNTLPCSTMVAATMSFLSQLIPPFGSLQVLLVTAVCALVLVLLSFRRPRNLPPGPRGLPIVGNALSLRTNVPLVFTEWSKKYGDVLTVYTGPMLTIVLNGYAAIHEALVKNADVFSSRPSSSASMTPDEKTLGIAQEPYGPKWKEHRKFALMSLRDFGVGKRSMEGKILEETRALHDEISKNRIKAFCISHMMQNTVSNVICSIVFGCRYEYRDKKFQDLLMAIDRVLRRTSADHLAVMLRPLRYIPGVRKGYLDLRNSQAVLVNHIKDRIREHQETFDENDIRDFIDAFLLESKKRQTDENTTFTEQELATVVLQLFLAGTDTTSTTLRWALLYMILHPDIQGKVQQEIDSVLGPSQEPSMVHRSQMPYTEAALTEVSRLATIAPISLPHGTSRDTTFRGYNIPEDTLVAVNIWSVHHDPQLWPDPSKFDPARFLDDAGKFVKRTEVIAFSTGRRVCLGEQLARMEIFLIFTSLLQRFTFKLPEGAPKPSEEGVFRGIHAPVPFKLRAEPRN</sequence>
<protein>
    <recommendedName>
        <fullName evidence="25">Cytochrome P450 2U1</fullName>
        <ecNumber evidence="24">1.14.14.80</ecNumber>
    </recommendedName>
    <alternativeName>
        <fullName evidence="26">Long-chain fatty acid omega-monooxygenase</fullName>
    </alternativeName>
</protein>
<dbReference type="AlphaFoldDB" id="A0A8J9ZY49"/>
<evidence type="ECO:0000256" key="2">
    <source>
        <dbReference type="ARBA" id="ARBA00004154"/>
    </source>
</evidence>
<evidence type="ECO:0000256" key="18">
    <source>
        <dbReference type="ARBA" id="ARBA00023136"/>
    </source>
</evidence>
<evidence type="ECO:0000256" key="27">
    <source>
        <dbReference type="PIRSR" id="PIRSR602401-1"/>
    </source>
</evidence>
<evidence type="ECO:0000256" key="20">
    <source>
        <dbReference type="ARBA" id="ARBA00051320"/>
    </source>
</evidence>
<dbReference type="InterPro" id="IPR050182">
    <property type="entry name" value="Cytochrome_P450_fam2"/>
</dbReference>
<dbReference type="PRINTS" id="PR00463">
    <property type="entry name" value="EP450I"/>
</dbReference>
<evidence type="ECO:0000313" key="31">
    <source>
        <dbReference type="Proteomes" id="UP000838412"/>
    </source>
</evidence>
<keyword evidence="31" id="KW-1185">Reference proteome</keyword>